<protein>
    <submittedName>
        <fullName evidence="1">Uncharacterized protein</fullName>
    </submittedName>
</protein>
<keyword evidence="2" id="KW-1185">Reference proteome</keyword>
<evidence type="ECO:0000313" key="2">
    <source>
        <dbReference type="Proteomes" id="UP000606974"/>
    </source>
</evidence>
<gene>
    <name evidence="1" type="ORF">GJ744_012159</name>
</gene>
<evidence type="ECO:0000313" key="1">
    <source>
        <dbReference type="EMBL" id="KAF7506179.1"/>
    </source>
</evidence>
<dbReference type="EMBL" id="JAACFV010000092">
    <property type="protein sequence ID" value="KAF7506179.1"/>
    <property type="molecule type" value="Genomic_DNA"/>
</dbReference>
<proteinExistence type="predicted"/>
<organism evidence="1 2">
    <name type="scientific">Endocarpon pusillum</name>
    <dbReference type="NCBI Taxonomy" id="364733"/>
    <lineage>
        <taxon>Eukaryota</taxon>
        <taxon>Fungi</taxon>
        <taxon>Dikarya</taxon>
        <taxon>Ascomycota</taxon>
        <taxon>Pezizomycotina</taxon>
        <taxon>Eurotiomycetes</taxon>
        <taxon>Chaetothyriomycetidae</taxon>
        <taxon>Verrucariales</taxon>
        <taxon>Verrucariaceae</taxon>
        <taxon>Endocarpon</taxon>
    </lineage>
</organism>
<accession>A0A8H7AEW7</accession>
<name>A0A8H7AEW7_9EURO</name>
<comment type="caution">
    <text evidence="1">The sequence shown here is derived from an EMBL/GenBank/DDBJ whole genome shotgun (WGS) entry which is preliminary data.</text>
</comment>
<dbReference type="AlphaFoldDB" id="A0A8H7AEW7"/>
<dbReference type="OrthoDB" id="5421503at2759"/>
<sequence>MGEIRSNPVQLVLVLHNVVDYLYCQGAGIGVVQQTERATRGIIKNQLIPGQERKYRIRRENPVVKNIKTVERAQMLALVYGLGLAHGKIKRDCLKAFQLQKVTIFSDSPKVVQRFHHHINYAPDSPGDETSINDRSIIKRVIAGVHGLSRRGLEVAIAISSEKDKAGGKARAMARQRGRKACRSRRRLRLAHTNLVEEQEEATGEQGIFELVIAAKELPKGKEHAQATIYN</sequence>
<dbReference type="Proteomes" id="UP000606974">
    <property type="component" value="Unassembled WGS sequence"/>
</dbReference>
<reference evidence="1" key="1">
    <citation type="submission" date="2020-02" db="EMBL/GenBank/DDBJ databases">
        <authorList>
            <person name="Palmer J.M."/>
        </authorList>
    </citation>
    <scope>NUCLEOTIDE SEQUENCE</scope>
    <source>
        <strain evidence="1">EPUS1.4</strain>
        <tissue evidence="1">Thallus</tissue>
    </source>
</reference>